<feature type="transmembrane region" description="Helical" evidence="1">
    <location>
        <begin position="239"/>
        <end position="255"/>
    </location>
</feature>
<dbReference type="GO" id="GO:0015128">
    <property type="term" value="F:gluconate transmembrane transporter activity"/>
    <property type="evidence" value="ECO:0007669"/>
    <property type="project" value="InterPro"/>
</dbReference>
<organism evidence="2 3">
    <name type="scientific">[Clostridium] citroniae WAL-19142</name>
    <dbReference type="NCBI Taxonomy" id="742734"/>
    <lineage>
        <taxon>Bacteria</taxon>
        <taxon>Bacillati</taxon>
        <taxon>Bacillota</taxon>
        <taxon>Clostridia</taxon>
        <taxon>Lachnospirales</taxon>
        <taxon>Lachnospiraceae</taxon>
        <taxon>Enterocloster</taxon>
    </lineage>
</organism>
<feature type="transmembrane region" description="Helical" evidence="1">
    <location>
        <begin position="62"/>
        <end position="82"/>
    </location>
</feature>
<gene>
    <name evidence="2" type="ORF">HMPREF9470_00434</name>
</gene>
<keyword evidence="1" id="KW-1133">Transmembrane helix</keyword>
<evidence type="ECO:0008006" key="4">
    <source>
        <dbReference type="Google" id="ProtNLM"/>
    </source>
</evidence>
<dbReference type="AlphaFoldDB" id="A0A0J9BEV0"/>
<dbReference type="RefSeq" id="WP_048929090.1">
    <property type="nucleotide sequence ID" value="NZ_KQ235875.1"/>
</dbReference>
<evidence type="ECO:0000313" key="3">
    <source>
        <dbReference type="Proteomes" id="UP000037392"/>
    </source>
</evidence>
<feature type="transmembrane region" description="Helical" evidence="1">
    <location>
        <begin position="299"/>
        <end position="326"/>
    </location>
</feature>
<keyword evidence="1" id="KW-0812">Transmembrane</keyword>
<evidence type="ECO:0000256" key="1">
    <source>
        <dbReference type="SAM" id="Phobius"/>
    </source>
</evidence>
<feature type="transmembrane region" description="Helical" evidence="1">
    <location>
        <begin position="419"/>
        <end position="442"/>
    </location>
</feature>
<reference evidence="2 3" key="1">
    <citation type="submission" date="2011-04" db="EMBL/GenBank/DDBJ databases">
        <title>The Genome Sequence of Clostridium citroniae WAL-19142.</title>
        <authorList>
            <consortium name="The Broad Institute Genome Sequencing Platform"/>
            <person name="Earl A."/>
            <person name="Ward D."/>
            <person name="Feldgarden M."/>
            <person name="Gevers D."/>
            <person name="Warren Y.A."/>
            <person name="Tyrrell K.L."/>
            <person name="Citron D.M."/>
            <person name="Goldstein E.J."/>
            <person name="Daigneault M."/>
            <person name="Allen-Vercoe E."/>
            <person name="Young S.K."/>
            <person name="Zeng Q."/>
            <person name="Gargeya S."/>
            <person name="Fitzgerald M."/>
            <person name="Haas B."/>
            <person name="Abouelleil A."/>
            <person name="Alvarado L."/>
            <person name="Arachchi H.M."/>
            <person name="Berlin A."/>
            <person name="Brown A."/>
            <person name="Chapman S.B."/>
            <person name="Chen Z."/>
            <person name="Dunbar C."/>
            <person name="Freedman E."/>
            <person name="Gearin G."/>
            <person name="Gellesch M."/>
            <person name="Goldberg J."/>
            <person name="Griggs A."/>
            <person name="Gujja S."/>
            <person name="Heilman E.R."/>
            <person name="Heiman D."/>
            <person name="Howarth C."/>
            <person name="Larson L."/>
            <person name="Lui A."/>
            <person name="MacDonald P.J."/>
            <person name="Mehta T."/>
            <person name="Montmayeur A."/>
            <person name="Murphy C."/>
            <person name="Neiman D."/>
            <person name="Pearson M."/>
            <person name="Priest M."/>
            <person name="Roberts A."/>
            <person name="Saif S."/>
            <person name="Shea T."/>
            <person name="Shenoy N."/>
            <person name="Sisk P."/>
            <person name="Stolte C."/>
            <person name="Sykes S."/>
            <person name="White J."/>
            <person name="Yandava C."/>
            <person name="Wortman J."/>
            <person name="Nusbaum C."/>
            <person name="Birren B."/>
        </authorList>
    </citation>
    <scope>NUCLEOTIDE SEQUENCE [LARGE SCALE GENOMIC DNA]</scope>
    <source>
        <strain evidence="2 3">WAL-19142</strain>
    </source>
</reference>
<dbReference type="PANTHER" id="PTHR30354">
    <property type="entry name" value="GNT FAMILY GLUCONATE TRANSPORTER"/>
    <property type="match status" value="1"/>
</dbReference>
<comment type="caution">
    <text evidence="2">The sequence shown here is derived from an EMBL/GenBank/DDBJ whole genome shotgun (WGS) entry which is preliminary data.</text>
</comment>
<feature type="transmembrane region" description="Helical" evidence="1">
    <location>
        <begin position="261"/>
        <end position="278"/>
    </location>
</feature>
<dbReference type="Proteomes" id="UP000037392">
    <property type="component" value="Unassembled WGS sequence"/>
</dbReference>
<keyword evidence="1" id="KW-0472">Membrane</keyword>
<name>A0A0J9BEV0_9FIRM</name>
<dbReference type="InterPro" id="IPR003474">
    <property type="entry name" value="Glcn_transporter"/>
</dbReference>
<protein>
    <recommendedName>
        <fullName evidence="4">Citrate transporter-like domain-containing protein</fullName>
    </recommendedName>
</protein>
<evidence type="ECO:0000313" key="2">
    <source>
        <dbReference type="EMBL" id="KMW11147.1"/>
    </source>
</evidence>
<feature type="transmembrane region" description="Helical" evidence="1">
    <location>
        <begin position="338"/>
        <end position="361"/>
    </location>
</feature>
<dbReference type="PATRIC" id="fig|742734.4.peg.462"/>
<dbReference type="GeneID" id="93162987"/>
<sequence length="443" mass="46161">MVSIIGILLAVALLIYTCYKGIPAVIVAPLVSILVLITSGMDIATGMSGAYMEGMAGFIQKYFLTMFTGAIFGAMMGDSGAAKSIGLKFGRIARKFPGKEKLMALWSLAALSFILGYGGVSVFVAFFTVIAVAKEMFEELDVPWRLYGVNILGAGVLALTMAPGSPSVNNVIAGEALGTNAMAAPTLGIIGCLIAIFLAGIYFKWEISQVEKNHEGFLPTGAEIAKVQLKVADEDFQEMNIITCLIPSIVLIVTLNVFKQPVYIAATFGIIVGYAMYWRRLATKIETFKRGAMQSINSVCTASMVIAFGSVVGATSGFAIICGGLGKIPGPGEFQVVVAVNIAAGVAGSSAGGLTIALNALADRFIGPVSAGGLAMNPEVVHRIATICSGGLDSLPSNGTIINELTQAKLPHRVGYRPMGVCSVVIPLIVALCLAVIAQFGIV</sequence>
<dbReference type="PANTHER" id="PTHR30354:SF7">
    <property type="entry name" value="BLL7963 PROTEIN"/>
    <property type="match status" value="1"/>
</dbReference>
<feature type="transmembrane region" description="Helical" evidence="1">
    <location>
        <begin position="182"/>
        <end position="203"/>
    </location>
</feature>
<dbReference type="OrthoDB" id="86125at2"/>
<feature type="transmembrane region" description="Helical" evidence="1">
    <location>
        <begin position="144"/>
        <end position="162"/>
    </location>
</feature>
<dbReference type="EMBL" id="ADLK01000056">
    <property type="protein sequence ID" value="KMW11147.1"/>
    <property type="molecule type" value="Genomic_DNA"/>
</dbReference>
<feature type="transmembrane region" description="Helical" evidence="1">
    <location>
        <begin position="102"/>
        <end position="132"/>
    </location>
</feature>
<proteinExistence type="predicted"/>
<dbReference type="GO" id="GO:0005886">
    <property type="term" value="C:plasma membrane"/>
    <property type="evidence" value="ECO:0007669"/>
    <property type="project" value="TreeGrafter"/>
</dbReference>
<accession>A0A0J9BEV0</accession>